<evidence type="ECO:0000313" key="9">
    <source>
        <dbReference type="EMBL" id="GAA1698055.1"/>
    </source>
</evidence>
<feature type="transmembrane region" description="Helical" evidence="7">
    <location>
        <begin position="359"/>
        <end position="377"/>
    </location>
</feature>
<feature type="transmembrane region" description="Helical" evidence="7">
    <location>
        <begin position="389"/>
        <end position="408"/>
    </location>
</feature>
<feature type="transmembrane region" description="Helical" evidence="7">
    <location>
        <begin position="482"/>
        <end position="499"/>
    </location>
</feature>
<dbReference type="SUPFAM" id="SSF103473">
    <property type="entry name" value="MFS general substrate transporter"/>
    <property type="match status" value="1"/>
</dbReference>
<feature type="transmembrane region" description="Helical" evidence="7">
    <location>
        <begin position="249"/>
        <end position="271"/>
    </location>
</feature>
<evidence type="ECO:0000256" key="3">
    <source>
        <dbReference type="ARBA" id="ARBA00022692"/>
    </source>
</evidence>
<feature type="transmembrane region" description="Helical" evidence="7">
    <location>
        <begin position="156"/>
        <end position="179"/>
    </location>
</feature>
<sequence>MTASRRARKHSASVFALRNTVGDSAGPPAEPAPDFIDHAVRGTDTGQPARPAEHPPLQTSDACPKPERNACMDLDTDLQKRTTAKVSRRLVPLLVAIYFVSYLDRSNISFAKLQMSDDLSMTATTFGLTSGIFFIGYVVVEVPSNLALHRFGARKWIARIMITWGVISSLMGFVPNVTIFSIGRFLLGIAEAGLYPGILLYLTYWIPREQRARVTALFLLAIPLASVLGSPLSTWLMSAFDGHGILAGWRWMFVIEGLPAVVLAFVVWFALTDRPGQAKWLSAEEREWLTAKLAEEERDTADAHGLSSLRTSLFNSRVLVLCVIYFCLVFGQYALTFFLPTIVDSLGERAGTHFSLVEVGLISAVPYLFAAAALLVVGRHSDRTGERPLHVAIPVLVSAVAFAGALFFGSPIAALLALSVGAAGLFGAYPSLWQLPTEFLTGTAAAGGLALINSLGNIAGFAAPYATGAIADASGGSYRPPMIVMSIVLLAAAVLVIAIRNRLGTSSRPASAALTPTTTSHGDIAA</sequence>
<keyword evidence="5 7" id="KW-0472">Membrane</keyword>
<name>A0ABN2I3J4_9ACTN</name>
<comment type="caution">
    <text evidence="9">The sequence shown here is derived from an EMBL/GenBank/DDBJ whole genome shotgun (WGS) entry which is preliminary data.</text>
</comment>
<dbReference type="CDD" id="cd17319">
    <property type="entry name" value="MFS_ExuT_GudP_like"/>
    <property type="match status" value="1"/>
</dbReference>
<dbReference type="EMBL" id="BAAALR010000050">
    <property type="protein sequence ID" value="GAA1698055.1"/>
    <property type="molecule type" value="Genomic_DNA"/>
</dbReference>
<evidence type="ECO:0000256" key="2">
    <source>
        <dbReference type="ARBA" id="ARBA00022448"/>
    </source>
</evidence>
<keyword evidence="2" id="KW-0813">Transport</keyword>
<evidence type="ECO:0000256" key="7">
    <source>
        <dbReference type="SAM" id="Phobius"/>
    </source>
</evidence>
<dbReference type="Gene3D" id="1.20.1250.20">
    <property type="entry name" value="MFS general substrate transporter like domains"/>
    <property type="match status" value="2"/>
</dbReference>
<dbReference type="RefSeq" id="WP_246586272.1">
    <property type="nucleotide sequence ID" value="NZ_BAAALR010000050.1"/>
</dbReference>
<dbReference type="PANTHER" id="PTHR43791:SF36">
    <property type="entry name" value="TRANSPORTER, PUTATIVE (AFU_ORTHOLOGUE AFUA_6G08340)-RELATED"/>
    <property type="match status" value="1"/>
</dbReference>
<feature type="transmembrane region" description="Helical" evidence="7">
    <location>
        <begin position="123"/>
        <end position="144"/>
    </location>
</feature>
<keyword evidence="3 7" id="KW-0812">Transmembrane</keyword>
<evidence type="ECO:0000256" key="6">
    <source>
        <dbReference type="SAM" id="MobiDB-lite"/>
    </source>
</evidence>
<feature type="region of interest" description="Disordered" evidence="6">
    <location>
        <begin position="1"/>
        <end position="66"/>
    </location>
</feature>
<protein>
    <submittedName>
        <fullName evidence="9">MFS transporter</fullName>
    </submittedName>
</protein>
<dbReference type="Proteomes" id="UP001499947">
    <property type="component" value="Unassembled WGS sequence"/>
</dbReference>
<feature type="transmembrane region" description="Helical" evidence="7">
    <location>
        <begin position="414"/>
        <end position="432"/>
    </location>
</feature>
<feature type="domain" description="Major facilitator superfamily (MFS) profile" evidence="8">
    <location>
        <begin position="90"/>
        <end position="504"/>
    </location>
</feature>
<evidence type="ECO:0000313" key="10">
    <source>
        <dbReference type="Proteomes" id="UP001499947"/>
    </source>
</evidence>
<feature type="transmembrane region" description="Helical" evidence="7">
    <location>
        <begin position="318"/>
        <end position="339"/>
    </location>
</feature>
<keyword evidence="4 7" id="KW-1133">Transmembrane helix</keyword>
<comment type="subcellular location">
    <subcellularLocation>
        <location evidence="1">Cell membrane</location>
        <topology evidence="1">Multi-pass membrane protein</topology>
    </subcellularLocation>
</comment>
<dbReference type="InterPro" id="IPR020846">
    <property type="entry name" value="MFS_dom"/>
</dbReference>
<feature type="transmembrane region" description="Helical" evidence="7">
    <location>
        <begin position="185"/>
        <end position="204"/>
    </location>
</feature>
<gene>
    <name evidence="9" type="ORF">GCM10009680_42790</name>
</gene>
<evidence type="ECO:0000259" key="8">
    <source>
        <dbReference type="PROSITE" id="PS50850"/>
    </source>
</evidence>
<reference evidence="9 10" key="1">
    <citation type="journal article" date="2019" name="Int. J. Syst. Evol. Microbiol.">
        <title>The Global Catalogue of Microorganisms (GCM) 10K type strain sequencing project: providing services to taxonomists for standard genome sequencing and annotation.</title>
        <authorList>
            <consortium name="The Broad Institute Genomics Platform"/>
            <consortium name="The Broad Institute Genome Sequencing Center for Infectious Disease"/>
            <person name="Wu L."/>
            <person name="Ma J."/>
        </authorList>
    </citation>
    <scope>NUCLEOTIDE SEQUENCE [LARGE SCALE GENOMIC DNA]</scope>
    <source>
        <strain evidence="9 10">JCM 13244</strain>
    </source>
</reference>
<dbReference type="PANTHER" id="PTHR43791">
    <property type="entry name" value="PERMEASE-RELATED"/>
    <property type="match status" value="1"/>
</dbReference>
<evidence type="ECO:0000256" key="1">
    <source>
        <dbReference type="ARBA" id="ARBA00004651"/>
    </source>
</evidence>
<dbReference type="InterPro" id="IPR036259">
    <property type="entry name" value="MFS_trans_sf"/>
</dbReference>
<evidence type="ECO:0000256" key="5">
    <source>
        <dbReference type="ARBA" id="ARBA00023136"/>
    </source>
</evidence>
<feature type="transmembrane region" description="Helical" evidence="7">
    <location>
        <begin position="216"/>
        <end position="237"/>
    </location>
</feature>
<evidence type="ECO:0000256" key="4">
    <source>
        <dbReference type="ARBA" id="ARBA00022989"/>
    </source>
</evidence>
<accession>A0ABN2I3J4</accession>
<dbReference type="Pfam" id="PF07690">
    <property type="entry name" value="MFS_1"/>
    <property type="match status" value="1"/>
</dbReference>
<dbReference type="PROSITE" id="PS50850">
    <property type="entry name" value="MFS"/>
    <property type="match status" value="1"/>
</dbReference>
<organism evidence="9 10">
    <name type="scientific">Streptomyces yatensis</name>
    <dbReference type="NCBI Taxonomy" id="155177"/>
    <lineage>
        <taxon>Bacteria</taxon>
        <taxon>Bacillati</taxon>
        <taxon>Actinomycetota</taxon>
        <taxon>Actinomycetes</taxon>
        <taxon>Kitasatosporales</taxon>
        <taxon>Streptomycetaceae</taxon>
        <taxon>Streptomyces</taxon>
        <taxon>Streptomyces violaceusniger group</taxon>
    </lineage>
</organism>
<proteinExistence type="predicted"/>
<feature type="transmembrane region" description="Helical" evidence="7">
    <location>
        <begin position="86"/>
        <end position="103"/>
    </location>
</feature>
<feature type="compositionally biased region" description="Basic residues" evidence="6">
    <location>
        <begin position="1"/>
        <end position="11"/>
    </location>
</feature>
<feature type="transmembrane region" description="Helical" evidence="7">
    <location>
        <begin position="439"/>
        <end position="462"/>
    </location>
</feature>
<dbReference type="InterPro" id="IPR011701">
    <property type="entry name" value="MFS"/>
</dbReference>
<keyword evidence="10" id="KW-1185">Reference proteome</keyword>